<evidence type="ECO:0000256" key="1">
    <source>
        <dbReference type="ARBA" id="ARBA00004477"/>
    </source>
</evidence>
<evidence type="ECO:0000256" key="4">
    <source>
        <dbReference type="ARBA" id="ARBA00022989"/>
    </source>
</evidence>
<evidence type="ECO:0000313" key="9">
    <source>
        <dbReference type="Proteomes" id="UP000325577"/>
    </source>
</evidence>
<keyword evidence="4 6" id="KW-1133">Transmembrane helix</keyword>
<gene>
    <name evidence="8" type="ORF">F0562_023890</name>
</gene>
<sequence length="248" mass="28294">MPIDSSEEDTGSYPKLFGRERPIRDILGGGKVADVLLWKDKRVSAAFLFGISVIWFLFEVVKYNLVTLLSLIFLTTMLVIFIWCTTAQIFKWDAPRIPKIIIEESTFREAASIIHAKFNQFLSELLYIACGNDPKLFILAIASLCILSVIGTYTSSLNILFFGLLCLGTLPFLYERFENQVDYYAGRLNRGMRKMYKKFDSNVLAKIPRGPLKPKKTVLEKIPRGPVKEKKTVLEKLQRGPVKEKKTT</sequence>
<keyword evidence="2 6" id="KW-0812">Transmembrane</keyword>
<dbReference type="PANTHER" id="PTHR10994">
    <property type="entry name" value="RETICULON"/>
    <property type="match status" value="1"/>
</dbReference>
<dbReference type="InterPro" id="IPR045064">
    <property type="entry name" value="Reticulon-like"/>
</dbReference>
<feature type="transmembrane region" description="Helical" evidence="6">
    <location>
        <begin position="136"/>
        <end position="153"/>
    </location>
</feature>
<dbReference type="OrthoDB" id="567788at2759"/>
<comment type="subcellular location">
    <subcellularLocation>
        <location evidence="1 6">Endoplasmic reticulum membrane</location>
        <topology evidence="1 6">Multi-pass membrane protein</topology>
    </subcellularLocation>
</comment>
<dbReference type="AlphaFoldDB" id="A0A5J5BJF4"/>
<accession>A0A5J5BJF4</accession>
<dbReference type="Pfam" id="PF02453">
    <property type="entry name" value="Reticulon"/>
    <property type="match status" value="1"/>
</dbReference>
<dbReference type="GO" id="GO:0009617">
    <property type="term" value="P:response to bacterium"/>
    <property type="evidence" value="ECO:0007669"/>
    <property type="project" value="InterPro"/>
</dbReference>
<evidence type="ECO:0000256" key="5">
    <source>
        <dbReference type="ARBA" id="ARBA00023136"/>
    </source>
</evidence>
<dbReference type="PANTHER" id="PTHR10994:SF85">
    <property type="entry name" value="RETICULON-LIKE PROTEIN B9"/>
    <property type="match status" value="1"/>
</dbReference>
<dbReference type="GO" id="GO:0005789">
    <property type="term" value="C:endoplasmic reticulum membrane"/>
    <property type="evidence" value="ECO:0007669"/>
    <property type="project" value="UniProtKB-SubCell"/>
</dbReference>
<dbReference type="InterPro" id="IPR003388">
    <property type="entry name" value="Reticulon"/>
</dbReference>
<evidence type="ECO:0000256" key="6">
    <source>
        <dbReference type="RuleBase" id="RU363132"/>
    </source>
</evidence>
<evidence type="ECO:0000313" key="8">
    <source>
        <dbReference type="EMBL" id="KAA8542738.1"/>
    </source>
</evidence>
<reference evidence="8 9" key="1">
    <citation type="submission" date="2019-09" db="EMBL/GenBank/DDBJ databases">
        <title>A chromosome-level genome assembly of the Chinese tupelo Nyssa sinensis.</title>
        <authorList>
            <person name="Yang X."/>
            <person name="Kang M."/>
            <person name="Yang Y."/>
            <person name="Xiong H."/>
            <person name="Wang M."/>
            <person name="Zhang Z."/>
            <person name="Wang Z."/>
            <person name="Wu H."/>
            <person name="Ma T."/>
            <person name="Liu J."/>
            <person name="Xi Z."/>
        </authorList>
    </citation>
    <scope>NUCLEOTIDE SEQUENCE [LARGE SCALE GENOMIC DNA]</scope>
    <source>
        <strain evidence="8">J267</strain>
        <tissue evidence="8">Leaf</tissue>
    </source>
</reference>
<feature type="transmembrane region" description="Helical" evidence="6">
    <location>
        <begin position="67"/>
        <end position="90"/>
    </location>
</feature>
<feature type="domain" description="Reticulon" evidence="7">
    <location>
        <begin position="32"/>
        <end position="232"/>
    </location>
</feature>
<feature type="transmembrane region" description="Helical" evidence="6">
    <location>
        <begin position="43"/>
        <end position="61"/>
    </location>
</feature>
<protein>
    <recommendedName>
        <fullName evidence="6">Reticulon-like protein</fullName>
    </recommendedName>
</protein>
<evidence type="ECO:0000256" key="3">
    <source>
        <dbReference type="ARBA" id="ARBA00022824"/>
    </source>
</evidence>
<dbReference type="EMBL" id="CM018035">
    <property type="protein sequence ID" value="KAA8542738.1"/>
    <property type="molecule type" value="Genomic_DNA"/>
</dbReference>
<organism evidence="8 9">
    <name type="scientific">Nyssa sinensis</name>
    <dbReference type="NCBI Taxonomy" id="561372"/>
    <lineage>
        <taxon>Eukaryota</taxon>
        <taxon>Viridiplantae</taxon>
        <taxon>Streptophyta</taxon>
        <taxon>Embryophyta</taxon>
        <taxon>Tracheophyta</taxon>
        <taxon>Spermatophyta</taxon>
        <taxon>Magnoliopsida</taxon>
        <taxon>eudicotyledons</taxon>
        <taxon>Gunneridae</taxon>
        <taxon>Pentapetalae</taxon>
        <taxon>asterids</taxon>
        <taxon>Cornales</taxon>
        <taxon>Nyssaceae</taxon>
        <taxon>Nyssa</taxon>
    </lineage>
</organism>
<dbReference type="Proteomes" id="UP000325577">
    <property type="component" value="Linkage Group LG12"/>
</dbReference>
<keyword evidence="3 6" id="KW-0256">Endoplasmic reticulum</keyword>
<dbReference type="PROSITE" id="PS50845">
    <property type="entry name" value="RETICULON"/>
    <property type="match status" value="1"/>
</dbReference>
<name>A0A5J5BJF4_9ASTE</name>
<proteinExistence type="predicted"/>
<keyword evidence="5 6" id="KW-0472">Membrane</keyword>
<keyword evidence="9" id="KW-1185">Reference proteome</keyword>
<evidence type="ECO:0000256" key="2">
    <source>
        <dbReference type="ARBA" id="ARBA00022692"/>
    </source>
</evidence>
<evidence type="ECO:0000259" key="7">
    <source>
        <dbReference type="PROSITE" id="PS50845"/>
    </source>
</evidence>